<comment type="caution">
    <text evidence="2">The sequence shown here is derived from an EMBL/GenBank/DDBJ whole genome shotgun (WGS) entry which is preliminary data.</text>
</comment>
<evidence type="ECO:0000259" key="1">
    <source>
        <dbReference type="PROSITE" id="PS51186"/>
    </source>
</evidence>
<reference evidence="3" key="1">
    <citation type="journal article" date="2019" name="Int. J. Syst. Evol. Microbiol.">
        <title>The Global Catalogue of Microorganisms (GCM) 10K type strain sequencing project: providing services to taxonomists for standard genome sequencing and annotation.</title>
        <authorList>
            <consortium name="The Broad Institute Genomics Platform"/>
            <consortium name="The Broad Institute Genome Sequencing Center for Infectious Disease"/>
            <person name="Wu L."/>
            <person name="Ma J."/>
        </authorList>
    </citation>
    <scope>NUCLEOTIDE SEQUENCE [LARGE SCALE GENOMIC DNA]</scope>
    <source>
        <strain evidence="3">JCM 19212</strain>
    </source>
</reference>
<feature type="domain" description="N-acetyltransferase" evidence="1">
    <location>
        <begin position="9"/>
        <end position="153"/>
    </location>
</feature>
<organism evidence="2 3">
    <name type="scientific">Lysobacter panacisoli</name>
    <dbReference type="NCBI Taxonomy" id="1255263"/>
    <lineage>
        <taxon>Bacteria</taxon>
        <taxon>Pseudomonadati</taxon>
        <taxon>Pseudomonadota</taxon>
        <taxon>Gammaproteobacteria</taxon>
        <taxon>Lysobacterales</taxon>
        <taxon>Lysobacteraceae</taxon>
        <taxon>Lysobacter</taxon>
    </lineage>
</organism>
<protein>
    <submittedName>
        <fullName evidence="2">GNAT family N-acetyltransferase</fullName>
    </submittedName>
</protein>
<sequence>MGEAMANALEIRPNLQERLDPDDVARIHGFLSQTYWAQGIPRETQERALAHSICYGGYVDGELIAFARAVSDRATFAYLADVFVLDAFRGRGFGRAIVAALMDDPALQGLRRWHLVTRDMHKLYAQLDFEPLTQPELHMQRHDPDVYRRAPAG</sequence>
<gene>
    <name evidence="2" type="ORF">GCM10025759_16590</name>
</gene>
<dbReference type="InterPro" id="IPR053144">
    <property type="entry name" value="Acetyltransferase_Butenolide"/>
</dbReference>
<accession>A0ABP9LA84</accession>
<evidence type="ECO:0000313" key="2">
    <source>
        <dbReference type="EMBL" id="GAA5074366.1"/>
    </source>
</evidence>
<evidence type="ECO:0000313" key="3">
    <source>
        <dbReference type="Proteomes" id="UP001501083"/>
    </source>
</evidence>
<dbReference type="InterPro" id="IPR000182">
    <property type="entry name" value="GNAT_dom"/>
</dbReference>
<dbReference type="InterPro" id="IPR016181">
    <property type="entry name" value="Acyl_CoA_acyltransferase"/>
</dbReference>
<dbReference type="PANTHER" id="PTHR43233">
    <property type="entry name" value="FAMILY N-ACETYLTRANSFERASE, PUTATIVE (AFU_ORTHOLOGUE AFUA_6G03350)-RELATED"/>
    <property type="match status" value="1"/>
</dbReference>
<keyword evidence="3" id="KW-1185">Reference proteome</keyword>
<dbReference type="EMBL" id="BAABKY010000002">
    <property type="protein sequence ID" value="GAA5074366.1"/>
    <property type="molecule type" value="Genomic_DNA"/>
</dbReference>
<dbReference type="CDD" id="cd04301">
    <property type="entry name" value="NAT_SF"/>
    <property type="match status" value="1"/>
</dbReference>
<proteinExistence type="predicted"/>
<dbReference type="Gene3D" id="3.40.630.30">
    <property type="match status" value="1"/>
</dbReference>
<name>A0ABP9LA84_9GAMM</name>
<dbReference type="PANTHER" id="PTHR43233:SF1">
    <property type="entry name" value="FAMILY N-ACETYLTRANSFERASE, PUTATIVE (AFU_ORTHOLOGUE AFUA_6G03350)-RELATED"/>
    <property type="match status" value="1"/>
</dbReference>
<dbReference type="Proteomes" id="UP001501083">
    <property type="component" value="Unassembled WGS sequence"/>
</dbReference>
<dbReference type="PROSITE" id="PS51186">
    <property type="entry name" value="GNAT"/>
    <property type="match status" value="1"/>
</dbReference>
<dbReference type="SUPFAM" id="SSF55729">
    <property type="entry name" value="Acyl-CoA N-acyltransferases (Nat)"/>
    <property type="match status" value="1"/>
</dbReference>
<dbReference type="Pfam" id="PF00583">
    <property type="entry name" value="Acetyltransf_1"/>
    <property type="match status" value="1"/>
</dbReference>